<protein>
    <recommendedName>
        <fullName evidence="4">Peptidase M12A domain-containing protein</fullName>
    </recommendedName>
</protein>
<keyword evidence="1" id="KW-0732">Signal</keyword>
<feature type="signal peptide" evidence="1">
    <location>
        <begin position="1"/>
        <end position="24"/>
    </location>
</feature>
<evidence type="ECO:0000313" key="3">
    <source>
        <dbReference type="Proteomes" id="UP000298663"/>
    </source>
</evidence>
<dbReference type="EMBL" id="AZBU02000004">
    <property type="protein sequence ID" value="TKR82437.1"/>
    <property type="molecule type" value="Genomic_DNA"/>
</dbReference>
<keyword evidence="3" id="KW-1185">Reference proteome</keyword>
<sequence>MISKLFYALFLFVALFCSRQEASAELFGLVEPREPVYVQTRAYLSRSRGKGQEFRFPLVSENALNRMMQWRSFQPNNVME</sequence>
<dbReference type="AlphaFoldDB" id="A0A4U5NH61"/>
<comment type="caution">
    <text evidence="2">The sequence shown here is derived from an EMBL/GenBank/DDBJ whole genome shotgun (WGS) entry which is preliminary data.</text>
</comment>
<gene>
    <name evidence="2" type="ORF">L596_016162</name>
</gene>
<feature type="chain" id="PRO_5020399714" description="Peptidase M12A domain-containing protein" evidence="1">
    <location>
        <begin position="25"/>
        <end position="80"/>
    </location>
</feature>
<reference evidence="2 3" key="2">
    <citation type="journal article" date="2019" name="G3 (Bethesda)">
        <title>Hybrid Assembly of the Genome of the Entomopathogenic Nematode Steinernema carpocapsae Identifies the X-Chromosome.</title>
        <authorList>
            <person name="Serra L."/>
            <person name="Macchietto M."/>
            <person name="Macias-Munoz A."/>
            <person name="McGill C.J."/>
            <person name="Rodriguez I.M."/>
            <person name="Rodriguez B."/>
            <person name="Murad R."/>
            <person name="Mortazavi A."/>
        </authorList>
    </citation>
    <scope>NUCLEOTIDE SEQUENCE [LARGE SCALE GENOMIC DNA]</scope>
    <source>
        <strain evidence="2 3">ALL</strain>
    </source>
</reference>
<name>A0A4U5NH61_STECR</name>
<evidence type="ECO:0000256" key="1">
    <source>
        <dbReference type="SAM" id="SignalP"/>
    </source>
</evidence>
<dbReference type="Proteomes" id="UP000298663">
    <property type="component" value="Unassembled WGS sequence"/>
</dbReference>
<accession>A0A4U5NH61</accession>
<dbReference type="OrthoDB" id="10392731at2759"/>
<evidence type="ECO:0008006" key="4">
    <source>
        <dbReference type="Google" id="ProtNLM"/>
    </source>
</evidence>
<organism evidence="2 3">
    <name type="scientific">Steinernema carpocapsae</name>
    <name type="common">Entomopathogenic nematode</name>
    <dbReference type="NCBI Taxonomy" id="34508"/>
    <lineage>
        <taxon>Eukaryota</taxon>
        <taxon>Metazoa</taxon>
        <taxon>Ecdysozoa</taxon>
        <taxon>Nematoda</taxon>
        <taxon>Chromadorea</taxon>
        <taxon>Rhabditida</taxon>
        <taxon>Tylenchina</taxon>
        <taxon>Panagrolaimomorpha</taxon>
        <taxon>Strongyloidoidea</taxon>
        <taxon>Steinernematidae</taxon>
        <taxon>Steinernema</taxon>
    </lineage>
</organism>
<reference evidence="2 3" key="1">
    <citation type="journal article" date="2015" name="Genome Biol.">
        <title>Comparative genomics of Steinernema reveals deeply conserved gene regulatory networks.</title>
        <authorList>
            <person name="Dillman A.R."/>
            <person name="Macchietto M."/>
            <person name="Porter C.F."/>
            <person name="Rogers A."/>
            <person name="Williams B."/>
            <person name="Antoshechkin I."/>
            <person name="Lee M.M."/>
            <person name="Goodwin Z."/>
            <person name="Lu X."/>
            <person name="Lewis E.E."/>
            <person name="Goodrich-Blair H."/>
            <person name="Stock S.P."/>
            <person name="Adams B.J."/>
            <person name="Sternberg P.W."/>
            <person name="Mortazavi A."/>
        </authorList>
    </citation>
    <scope>NUCLEOTIDE SEQUENCE [LARGE SCALE GENOMIC DNA]</scope>
    <source>
        <strain evidence="2 3">ALL</strain>
    </source>
</reference>
<proteinExistence type="predicted"/>
<evidence type="ECO:0000313" key="2">
    <source>
        <dbReference type="EMBL" id="TKR82437.1"/>
    </source>
</evidence>